<dbReference type="AlphaFoldDB" id="A0A2P8HE25"/>
<organism evidence="4 5">
    <name type="scientific">Salsuginibacillus halophilus</name>
    <dbReference type="NCBI Taxonomy" id="517424"/>
    <lineage>
        <taxon>Bacteria</taxon>
        <taxon>Bacillati</taxon>
        <taxon>Bacillota</taxon>
        <taxon>Bacilli</taxon>
        <taxon>Bacillales</taxon>
        <taxon>Bacillaceae</taxon>
        <taxon>Salsuginibacillus</taxon>
    </lineage>
</organism>
<dbReference type="SUPFAM" id="SSF52499">
    <property type="entry name" value="Isochorismatase-like hydrolases"/>
    <property type="match status" value="1"/>
</dbReference>
<comment type="caution">
    <text evidence="4">The sequence shown here is derived from an EMBL/GenBank/DDBJ whole genome shotgun (WGS) entry which is preliminary data.</text>
</comment>
<dbReference type="EMBL" id="PYAV01000008">
    <property type="protein sequence ID" value="PSL44479.1"/>
    <property type="molecule type" value="Genomic_DNA"/>
</dbReference>
<dbReference type="InterPro" id="IPR000868">
    <property type="entry name" value="Isochorismatase-like_dom"/>
</dbReference>
<dbReference type="PANTHER" id="PTHR43540">
    <property type="entry name" value="PEROXYUREIDOACRYLATE/UREIDOACRYLATE AMIDOHYDROLASE-RELATED"/>
    <property type="match status" value="1"/>
</dbReference>
<accession>A0A2P8HE25</accession>
<comment type="similarity">
    <text evidence="1">Belongs to the isochorismatase family.</text>
</comment>
<name>A0A2P8HE25_9BACI</name>
<reference evidence="4 5" key="1">
    <citation type="submission" date="2018-03" db="EMBL/GenBank/DDBJ databases">
        <title>Genomic Encyclopedia of Type Strains, Phase III (KMG-III): the genomes of soil and plant-associated and newly described type strains.</title>
        <authorList>
            <person name="Whitman W."/>
        </authorList>
    </citation>
    <scope>NUCLEOTIDE SEQUENCE [LARGE SCALE GENOMIC DNA]</scope>
    <source>
        <strain evidence="4 5">CGMCC 1.07653</strain>
    </source>
</reference>
<keyword evidence="2" id="KW-0378">Hydrolase</keyword>
<dbReference type="RefSeq" id="WP_106588952.1">
    <property type="nucleotide sequence ID" value="NZ_PYAV01000008.1"/>
</dbReference>
<evidence type="ECO:0000256" key="1">
    <source>
        <dbReference type="ARBA" id="ARBA00006336"/>
    </source>
</evidence>
<sequence length="205" mass="23422">MRSSKHPQEQTTVAFLLIDYINDMEFPDGEKLFPHAAASAKKAADLKKRVKAERIPVIYVNDNYGQWQSDFRQTVDRCLRTDVRGRPVAEALKPDEDDYFILKPQFSGFFATPLEILLAHLDVKTLIIAGVAGNMCVQFTANDAYMRGYRLIVPEDASASNRHEDNAEAMRQMEKALKADTRRTEELDLNEVIEEARSYYDSVKE</sequence>
<proteinExistence type="inferred from homology"/>
<dbReference type="InterPro" id="IPR036380">
    <property type="entry name" value="Isochorismatase-like_sf"/>
</dbReference>
<dbReference type="Proteomes" id="UP000242310">
    <property type="component" value="Unassembled WGS sequence"/>
</dbReference>
<evidence type="ECO:0000313" key="4">
    <source>
        <dbReference type="EMBL" id="PSL44479.1"/>
    </source>
</evidence>
<evidence type="ECO:0000259" key="3">
    <source>
        <dbReference type="Pfam" id="PF00857"/>
    </source>
</evidence>
<gene>
    <name evidence="4" type="ORF">B0H94_10890</name>
</gene>
<protein>
    <submittedName>
        <fullName evidence="4">Nicotinamidase-related amidase</fullName>
    </submittedName>
</protein>
<evidence type="ECO:0000256" key="2">
    <source>
        <dbReference type="ARBA" id="ARBA00022801"/>
    </source>
</evidence>
<dbReference type="InterPro" id="IPR050272">
    <property type="entry name" value="Isochorismatase-like_hydrls"/>
</dbReference>
<evidence type="ECO:0000313" key="5">
    <source>
        <dbReference type="Proteomes" id="UP000242310"/>
    </source>
</evidence>
<dbReference type="Pfam" id="PF00857">
    <property type="entry name" value="Isochorismatase"/>
    <property type="match status" value="1"/>
</dbReference>
<feature type="domain" description="Isochorismatase-like" evidence="3">
    <location>
        <begin position="14"/>
        <end position="177"/>
    </location>
</feature>
<dbReference type="GO" id="GO:0016787">
    <property type="term" value="F:hydrolase activity"/>
    <property type="evidence" value="ECO:0007669"/>
    <property type="project" value="UniProtKB-KW"/>
</dbReference>
<keyword evidence="5" id="KW-1185">Reference proteome</keyword>
<dbReference type="Gene3D" id="3.40.50.850">
    <property type="entry name" value="Isochorismatase-like"/>
    <property type="match status" value="1"/>
</dbReference>
<dbReference type="CDD" id="cd00431">
    <property type="entry name" value="cysteine_hydrolases"/>
    <property type="match status" value="1"/>
</dbReference>
<dbReference type="PANTHER" id="PTHR43540:SF6">
    <property type="entry name" value="ISOCHORISMATASE-LIKE DOMAIN-CONTAINING PROTEIN"/>
    <property type="match status" value="1"/>
</dbReference>
<dbReference type="OrthoDB" id="4305745at2"/>